<keyword evidence="3" id="KW-0133">Cell shape</keyword>
<dbReference type="PANTHER" id="PTHR34654:SF1">
    <property type="entry name" value="RNA-BINDING PROTEIN KHPA"/>
    <property type="match status" value="1"/>
</dbReference>
<reference evidence="4 5" key="2">
    <citation type="submission" date="2015-01" db="EMBL/GenBank/DDBJ databases">
        <title>Complete genome sequence of Pyrinomonas methylaliphatogenes type strain K22T.</title>
        <authorList>
            <person name="Lee K.C.Y."/>
            <person name="Power J.F."/>
            <person name="Dunfield P.F."/>
            <person name="Morgan X.C."/>
            <person name="Huttenhower C."/>
            <person name="Stott M.B."/>
        </authorList>
    </citation>
    <scope>NUCLEOTIDE SEQUENCE [LARGE SCALE GENOMIC DNA]</scope>
    <source>
        <strain evidence="4 5">K22</strain>
    </source>
</reference>
<keyword evidence="3" id="KW-0961">Cell wall biogenesis/degradation</keyword>
<sequence>MNVKDAVEMVVKALASDPEAVKVQASERDRAVTIEVQVAAQDLGRIIGRQGRTAQALRTVLQAAGEKHKRRYVLQIAG</sequence>
<reference evidence="4 5" key="1">
    <citation type="submission" date="2013-12" db="EMBL/GenBank/DDBJ databases">
        <authorList>
            <person name="Stott M."/>
        </authorList>
    </citation>
    <scope>NUCLEOTIDE SEQUENCE [LARGE SCALE GENOMIC DNA]</scope>
    <source>
        <strain evidence="4 5">K22</strain>
    </source>
</reference>
<dbReference type="PANTHER" id="PTHR34654">
    <property type="entry name" value="UPF0109 PROTEIN SCO5592"/>
    <property type="match status" value="1"/>
</dbReference>
<dbReference type="Pfam" id="PF13083">
    <property type="entry name" value="KH_KhpA-B"/>
    <property type="match status" value="1"/>
</dbReference>
<dbReference type="STRING" id="454194.PYK22_00547"/>
<gene>
    <name evidence="3" type="primary">khpA</name>
    <name evidence="4" type="ORF">PYK22_00547</name>
</gene>
<keyword evidence="5" id="KW-1185">Reference proteome</keyword>
<organism evidence="4 5">
    <name type="scientific">Pyrinomonas methylaliphatogenes</name>
    <dbReference type="NCBI Taxonomy" id="454194"/>
    <lineage>
        <taxon>Bacteria</taxon>
        <taxon>Pseudomonadati</taxon>
        <taxon>Acidobacteriota</taxon>
        <taxon>Blastocatellia</taxon>
        <taxon>Blastocatellales</taxon>
        <taxon>Pyrinomonadaceae</taxon>
        <taxon>Pyrinomonas</taxon>
    </lineage>
</organism>
<dbReference type="GO" id="GO:0008360">
    <property type="term" value="P:regulation of cell shape"/>
    <property type="evidence" value="ECO:0007669"/>
    <property type="project" value="UniProtKB-KW"/>
</dbReference>
<dbReference type="RefSeq" id="WP_211197595.1">
    <property type="nucleotide sequence ID" value="NZ_CBXV010000002.1"/>
</dbReference>
<comment type="similarity">
    <text evidence="3">Belongs to the KhpA RNA-binding protein family.</text>
</comment>
<proteinExistence type="inferred from homology"/>
<dbReference type="InterPro" id="IPR009019">
    <property type="entry name" value="KH_sf_prok-type"/>
</dbReference>
<evidence type="ECO:0000256" key="3">
    <source>
        <dbReference type="HAMAP-Rule" id="MF_00088"/>
    </source>
</evidence>
<comment type="subunit">
    <text evidence="3">Forms a complex with KhpB.</text>
</comment>
<comment type="subcellular location">
    <subcellularLocation>
        <location evidence="3">Cytoplasm</location>
    </subcellularLocation>
</comment>
<dbReference type="InterPro" id="IPR015946">
    <property type="entry name" value="KH_dom-like_a/b"/>
</dbReference>
<dbReference type="AlphaFoldDB" id="A0A0B6WTL0"/>
<keyword evidence="2 3" id="KW-0694">RNA-binding</keyword>
<keyword evidence="1 3" id="KW-0963">Cytoplasm</keyword>
<evidence type="ECO:0000313" key="5">
    <source>
        <dbReference type="Proteomes" id="UP000031518"/>
    </source>
</evidence>
<dbReference type="GO" id="GO:0071555">
    <property type="term" value="P:cell wall organization"/>
    <property type="evidence" value="ECO:0007669"/>
    <property type="project" value="UniProtKB-KW"/>
</dbReference>
<dbReference type="GO" id="GO:0009252">
    <property type="term" value="P:peptidoglycan biosynthetic process"/>
    <property type="evidence" value="ECO:0007669"/>
    <property type="project" value="UniProtKB-UniRule"/>
</dbReference>
<name>A0A0B6WTL0_9BACT</name>
<protein>
    <recommendedName>
        <fullName evidence="3">RNA-binding protein KhpA</fullName>
    </recommendedName>
    <alternativeName>
        <fullName evidence="3">KH-domain protein A</fullName>
    </alternativeName>
</protein>
<evidence type="ECO:0000313" key="4">
    <source>
        <dbReference type="EMBL" id="CDM64553.1"/>
    </source>
</evidence>
<dbReference type="HAMAP" id="MF_00088">
    <property type="entry name" value="KhpA"/>
    <property type="match status" value="1"/>
</dbReference>
<accession>A0A0B6WTL0</accession>
<keyword evidence="3" id="KW-0143">Chaperone</keyword>
<dbReference type="GO" id="GO:0005737">
    <property type="term" value="C:cytoplasm"/>
    <property type="evidence" value="ECO:0007669"/>
    <property type="project" value="UniProtKB-SubCell"/>
</dbReference>
<dbReference type="GO" id="GO:0003723">
    <property type="term" value="F:RNA binding"/>
    <property type="evidence" value="ECO:0007669"/>
    <property type="project" value="UniProtKB-UniRule"/>
</dbReference>
<dbReference type="SUPFAM" id="SSF54814">
    <property type="entry name" value="Prokaryotic type KH domain (KH-domain type II)"/>
    <property type="match status" value="1"/>
</dbReference>
<evidence type="ECO:0000256" key="2">
    <source>
        <dbReference type="ARBA" id="ARBA00022884"/>
    </source>
</evidence>
<dbReference type="Gene3D" id="3.30.300.20">
    <property type="match status" value="1"/>
</dbReference>
<dbReference type="Proteomes" id="UP000031518">
    <property type="component" value="Unassembled WGS sequence"/>
</dbReference>
<dbReference type="InterPro" id="IPR020627">
    <property type="entry name" value="KhpA"/>
</dbReference>
<dbReference type="CDD" id="cd22533">
    <property type="entry name" value="KH-II_YlqC-like"/>
    <property type="match status" value="1"/>
</dbReference>
<comment type="function">
    <text evidence="3">A probable RNA chaperone. Forms a complex with KhpB which binds to cellular RNA and controls its expression. Plays a role in peptidoglycan (PG) homeostasis and cell length regulation.</text>
</comment>
<evidence type="ECO:0000256" key="1">
    <source>
        <dbReference type="ARBA" id="ARBA00022490"/>
    </source>
</evidence>
<dbReference type="EMBL" id="CBXV010000002">
    <property type="protein sequence ID" value="CDM64553.1"/>
    <property type="molecule type" value="Genomic_DNA"/>
</dbReference>